<keyword evidence="1" id="KW-1133">Transmembrane helix</keyword>
<dbReference type="EMBL" id="JASEJX010000030">
    <property type="protein sequence ID" value="KAK4511348.1"/>
    <property type="molecule type" value="Genomic_DNA"/>
</dbReference>
<dbReference type="AlphaFoldDB" id="A0AAN7D6Y7"/>
<accession>A0AAN7D6Y7</accession>
<dbReference type="GeneID" id="89956249"/>
<protein>
    <submittedName>
        <fullName evidence="2">Uncharacterized protein</fullName>
    </submittedName>
</protein>
<proteinExistence type="predicted"/>
<dbReference type="RefSeq" id="XP_064678014.1">
    <property type="nucleotide sequence ID" value="XM_064831734.1"/>
</dbReference>
<gene>
    <name evidence="2" type="ORF">ATC70_012563</name>
</gene>
<dbReference type="SUPFAM" id="SSF52266">
    <property type="entry name" value="SGNH hydrolase"/>
    <property type="match status" value="1"/>
</dbReference>
<keyword evidence="3" id="KW-1185">Reference proteome</keyword>
<dbReference type="Gene3D" id="3.40.50.1110">
    <property type="entry name" value="SGNH hydrolase"/>
    <property type="match status" value="1"/>
</dbReference>
<evidence type="ECO:0000256" key="1">
    <source>
        <dbReference type="SAM" id="Phobius"/>
    </source>
</evidence>
<name>A0AAN7D6Y7_9FUNG</name>
<keyword evidence="1" id="KW-0472">Membrane</keyword>
<evidence type="ECO:0000313" key="2">
    <source>
        <dbReference type="EMBL" id="KAK4511348.1"/>
    </source>
</evidence>
<feature type="transmembrane region" description="Helical" evidence="1">
    <location>
        <begin position="12"/>
        <end position="31"/>
    </location>
</feature>
<reference evidence="2 3" key="1">
    <citation type="submission" date="2022-11" db="EMBL/GenBank/DDBJ databases">
        <title>Mucor velutinosus strain NIH1002 WGS.</title>
        <authorList>
            <person name="Subramanian P."/>
            <person name="Mullikin J.C."/>
            <person name="Segre J.A."/>
            <person name="Zelazny A.M."/>
        </authorList>
    </citation>
    <scope>NUCLEOTIDE SEQUENCE [LARGE SCALE GENOMIC DNA]</scope>
    <source>
        <strain evidence="2 3">NIH1002</strain>
    </source>
</reference>
<keyword evidence="1" id="KW-0812">Transmembrane</keyword>
<organism evidence="2 3">
    <name type="scientific">Mucor velutinosus</name>
    <dbReference type="NCBI Taxonomy" id="708070"/>
    <lineage>
        <taxon>Eukaryota</taxon>
        <taxon>Fungi</taxon>
        <taxon>Fungi incertae sedis</taxon>
        <taxon>Mucoromycota</taxon>
        <taxon>Mucoromycotina</taxon>
        <taxon>Mucoromycetes</taxon>
        <taxon>Mucorales</taxon>
        <taxon>Mucorineae</taxon>
        <taxon>Mucoraceae</taxon>
        <taxon>Mucor</taxon>
    </lineage>
</organism>
<dbReference type="Proteomes" id="UP001304243">
    <property type="component" value="Unassembled WGS sequence"/>
</dbReference>
<sequence>MQPSPPYTENKLLLIITLILASFFTAFYIVYTPPSSTLHASGTVNLAEQNNKVERVENACDKVDILWLAGDRMYWDGWADKTMFMRKDGTFTKGNVYIEQGDEICVVVLLGPTPAQSSIKDEDHLGTKDSIALFATGNSTKITIELQAHKTQTNAYFAPVRFNHADTYKLDAVDEYRSYFWEAPILHSYKPYRFRSQNYLIVAKSETPTTLPTCQSDTDLRGSWVNATIFKSSNSRSIYTMFENNQKEFLHNGKVFVPDTCQLEFKSTGQAAACLGTRTVHVWADNNLRRNLKAIDFDGSKWCDVEAISKVLSKSSRQKQSACICNDNGEDPAKYPWVTDPHVPLELDNAWDIDAKFFYNNVAGSLTANNQPILERMERYTTTNTTTRADLVIVGLGNDDIQALKVSPNEFAEAFQEMLINVRHVYPTQPIIVRTPQYFCCGTLYTSSWNTGRSLTFSNTVRDLVRSFDNMFLWDVHRLGTEETTCHNQGTSYSSRNVVNMENQLLYNLICTATQTP</sequence>
<comment type="caution">
    <text evidence="2">The sequence shown here is derived from an EMBL/GenBank/DDBJ whole genome shotgun (WGS) entry which is preliminary data.</text>
</comment>
<evidence type="ECO:0000313" key="3">
    <source>
        <dbReference type="Proteomes" id="UP001304243"/>
    </source>
</evidence>
<dbReference type="InterPro" id="IPR036514">
    <property type="entry name" value="SGNH_hydro_sf"/>
</dbReference>